<dbReference type="AlphaFoldDB" id="A0A2B4RR38"/>
<feature type="compositionally biased region" description="Basic and acidic residues" evidence="1">
    <location>
        <begin position="127"/>
        <end position="140"/>
    </location>
</feature>
<comment type="caution">
    <text evidence="2">The sequence shown here is derived from an EMBL/GenBank/DDBJ whole genome shotgun (WGS) entry which is preliminary data.</text>
</comment>
<protein>
    <submittedName>
        <fullName evidence="2">Uncharacterized protein</fullName>
    </submittedName>
</protein>
<feature type="compositionally biased region" description="Polar residues" evidence="1">
    <location>
        <begin position="152"/>
        <end position="161"/>
    </location>
</feature>
<evidence type="ECO:0000256" key="1">
    <source>
        <dbReference type="SAM" id="MobiDB-lite"/>
    </source>
</evidence>
<proteinExistence type="predicted"/>
<name>A0A2B4RR38_STYPI</name>
<keyword evidence="3" id="KW-1185">Reference proteome</keyword>
<evidence type="ECO:0000313" key="2">
    <source>
        <dbReference type="EMBL" id="PFX19259.1"/>
    </source>
</evidence>
<sequence>MRGFLVRKKLLEVRREFEEILNELENDTYFVWWKTQAPGLPLMSADPKRLVNAREKNNSVFDGDRDNESNRTYSVTDGFGSHVNGEGDPLLENPVLQDSSFEGLGSASETYVKRSTAEGKTMVDVNSRHREHDNGERCKVDGGPPLERPISGASNSESVNFSRGLHSNHAFDLQNGTTSSQVDKPEMGTSLSEEQNLERQKLVIPNAEQTFQHGGRVERSHHIRESHFPLNSTINPGSQDEQEVRRPFRTPDSESDTSFQAYVPRTPRLREQVLLSDTWLTDKSFGVTKDKFLTTISNVVFLSFVQWHLDLKEC</sequence>
<evidence type="ECO:0000313" key="3">
    <source>
        <dbReference type="Proteomes" id="UP000225706"/>
    </source>
</evidence>
<dbReference type="OrthoDB" id="6161953at2759"/>
<organism evidence="2 3">
    <name type="scientific">Stylophora pistillata</name>
    <name type="common">Smooth cauliflower coral</name>
    <dbReference type="NCBI Taxonomy" id="50429"/>
    <lineage>
        <taxon>Eukaryota</taxon>
        <taxon>Metazoa</taxon>
        <taxon>Cnidaria</taxon>
        <taxon>Anthozoa</taxon>
        <taxon>Hexacorallia</taxon>
        <taxon>Scleractinia</taxon>
        <taxon>Astrocoeniina</taxon>
        <taxon>Pocilloporidae</taxon>
        <taxon>Stylophora</taxon>
    </lineage>
</organism>
<reference evidence="3" key="1">
    <citation type="journal article" date="2017" name="bioRxiv">
        <title>Comparative analysis of the genomes of Stylophora pistillata and Acropora digitifera provides evidence for extensive differences between species of corals.</title>
        <authorList>
            <person name="Voolstra C.R."/>
            <person name="Li Y."/>
            <person name="Liew Y.J."/>
            <person name="Baumgarten S."/>
            <person name="Zoccola D."/>
            <person name="Flot J.-F."/>
            <person name="Tambutte S."/>
            <person name="Allemand D."/>
            <person name="Aranda M."/>
        </authorList>
    </citation>
    <scope>NUCLEOTIDE SEQUENCE [LARGE SCALE GENOMIC DNA]</scope>
</reference>
<dbReference type="EMBL" id="LSMT01000369">
    <property type="protein sequence ID" value="PFX19259.1"/>
    <property type="molecule type" value="Genomic_DNA"/>
</dbReference>
<dbReference type="Proteomes" id="UP000225706">
    <property type="component" value="Unassembled WGS sequence"/>
</dbReference>
<feature type="region of interest" description="Disordered" evidence="1">
    <location>
        <begin position="127"/>
        <end position="198"/>
    </location>
</feature>
<accession>A0A2B4RR38</accession>
<gene>
    <name evidence="2" type="ORF">AWC38_SpisGene16327</name>
</gene>